<proteinExistence type="predicted"/>
<reference evidence="2 3" key="1">
    <citation type="submission" date="2022-06" db="EMBL/GenBank/DDBJ databases">
        <title>A taxonomic note on the genus Prevotella: Description of four novel genera and emended description of the genera Hallella and Xylanibacter.</title>
        <authorList>
            <person name="Hitch T.C.A."/>
        </authorList>
    </citation>
    <scope>NUCLEOTIDE SEQUENCE [LARGE SCALE GENOMIC DNA]</scope>
    <source>
        <strain evidence="2 3">DSM 100619</strain>
    </source>
</reference>
<gene>
    <name evidence="2" type="ORF">NG821_10050</name>
</gene>
<dbReference type="RefSeq" id="WP_252761530.1">
    <property type="nucleotide sequence ID" value="NZ_JAMXLY010000041.1"/>
</dbReference>
<keyword evidence="1" id="KW-0472">Membrane</keyword>
<dbReference type="EMBL" id="JAMXLY010000041">
    <property type="protein sequence ID" value="MCO6026177.1"/>
    <property type="molecule type" value="Genomic_DNA"/>
</dbReference>
<sequence length="95" mass="10691">MEMNFNGYPVFKGLQKPLEFMGIRGRFLTYAAMAIGISFIGYILFSILVGKLAGFLAMTGIAAMGILGIFIRQKSGLHNRKRSRGIFIYHHLFSR</sequence>
<name>A0ABT1C0E1_9BACT</name>
<comment type="caution">
    <text evidence="2">The sequence shown here is derived from an EMBL/GenBank/DDBJ whole genome shotgun (WGS) entry which is preliminary data.</text>
</comment>
<keyword evidence="1" id="KW-1133">Transmembrane helix</keyword>
<keyword evidence="3" id="KW-1185">Reference proteome</keyword>
<feature type="transmembrane region" description="Helical" evidence="1">
    <location>
        <begin position="53"/>
        <end position="71"/>
    </location>
</feature>
<evidence type="ECO:0000256" key="1">
    <source>
        <dbReference type="SAM" id="Phobius"/>
    </source>
</evidence>
<evidence type="ECO:0000313" key="3">
    <source>
        <dbReference type="Proteomes" id="UP001204015"/>
    </source>
</evidence>
<accession>A0ABT1C0E1</accession>
<protein>
    <submittedName>
        <fullName evidence="2">DUF4133 domain-containing protein</fullName>
    </submittedName>
</protein>
<organism evidence="2 3">
    <name type="scientific">Segatella cerevisiae</name>
    <dbReference type="NCBI Taxonomy" id="2053716"/>
    <lineage>
        <taxon>Bacteria</taxon>
        <taxon>Pseudomonadati</taxon>
        <taxon>Bacteroidota</taxon>
        <taxon>Bacteroidia</taxon>
        <taxon>Bacteroidales</taxon>
        <taxon>Prevotellaceae</taxon>
        <taxon>Segatella</taxon>
    </lineage>
</organism>
<evidence type="ECO:0000313" key="2">
    <source>
        <dbReference type="EMBL" id="MCO6026177.1"/>
    </source>
</evidence>
<dbReference type="Proteomes" id="UP001204015">
    <property type="component" value="Unassembled WGS sequence"/>
</dbReference>
<keyword evidence="1" id="KW-0812">Transmembrane</keyword>
<feature type="transmembrane region" description="Helical" evidence="1">
    <location>
        <begin position="27"/>
        <end position="47"/>
    </location>
</feature>